<protein>
    <submittedName>
        <fullName evidence="2">SWPV2-ORF279</fullName>
    </submittedName>
</protein>
<accession>A0A1V0QGQ4</accession>
<dbReference type="InterPro" id="IPR002110">
    <property type="entry name" value="Ankyrin_rpt"/>
</dbReference>
<keyword evidence="1" id="KW-0812">Transmembrane</keyword>
<dbReference type="SMART" id="SM00248">
    <property type="entry name" value="ANK"/>
    <property type="match status" value="3"/>
</dbReference>
<organism evidence="2">
    <name type="scientific">Shearwaterpox virus</name>
    <dbReference type="NCBI Taxonomy" id="1974596"/>
    <lineage>
        <taxon>Viruses</taxon>
        <taxon>Varidnaviria</taxon>
        <taxon>Bamfordvirae</taxon>
        <taxon>Nucleocytoviricota</taxon>
        <taxon>Pokkesviricetes</taxon>
        <taxon>Chitovirales</taxon>
        <taxon>Poxviridae</taxon>
        <taxon>Chordopoxvirinae</taxon>
        <taxon>Avipoxvirus</taxon>
        <taxon>Avipoxvirus canarypox</taxon>
        <taxon>Canarypox virus</taxon>
    </lineage>
</organism>
<sequence length="284" mass="33140">MLYINLVNYVVLLCRIIYISFYLIRKKNKIDKTSVLYSSIKFHYYDVTNLILYLGANPEAQHPSLVVKTTPLIYSVDYNNDIAAKLLLSYGANVNRYAEEAKITPLYLSVLYSNLKCLNILLSYYPDINYQVNDMTVIELSLMICNNFMSTVIKGNELSSFYKHRNRYLINVDILKSLVSHFILYEKHYVNKNAGYYKNKHLIIQSVILKQFRDLCNDDIMMMKSITVKNYSNDMLSFFDILVNNDLISLLNNLDNIPITDLPKKLKVYNNKVKLFTESVTEMV</sequence>
<reference evidence="2" key="1">
    <citation type="journal article" date="2017" name="BMC Genomics">
        <title>Genomic characterization of two novel pathogenic avipoxviruses isolated from pacific shearwaters (Ardenna spp.).</title>
        <authorList>
            <person name="Sarker S."/>
            <person name="Das S."/>
            <person name="Lavers J.L."/>
            <person name="Hutton I."/>
            <person name="Helbig K."/>
            <person name="Imbery J."/>
            <person name="Upton C."/>
            <person name="Raidal S.R."/>
        </authorList>
    </citation>
    <scope>NUCLEOTIDE SEQUENCE [LARGE SCALE GENOMIC DNA]</scope>
    <source>
        <strain evidence="2">SWPV-2</strain>
    </source>
</reference>
<dbReference type="Gene3D" id="1.25.40.20">
    <property type="entry name" value="Ankyrin repeat-containing domain"/>
    <property type="match status" value="1"/>
</dbReference>
<proteinExistence type="predicted"/>
<gene>
    <name evidence="2" type="primary">SWPV2-279</name>
</gene>
<name>A0A1V0QGQ4_CNPV</name>
<dbReference type="SUPFAM" id="SSF48403">
    <property type="entry name" value="Ankyrin repeat"/>
    <property type="match status" value="1"/>
</dbReference>
<keyword evidence="1" id="KW-0472">Membrane</keyword>
<keyword evidence="1" id="KW-1133">Transmembrane helix</keyword>
<dbReference type="Proteomes" id="UP000319767">
    <property type="component" value="Segment"/>
</dbReference>
<feature type="transmembrane region" description="Helical" evidence="1">
    <location>
        <begin position="6"/>
        <end position="24"/>
    </location>
</feature>
<dbReference type="EMBL" id="KX857215">
    <property type="protein sequence ID" value="ARE67531.1"/>
    <property type="molecule type" value="Genomic_DNA"/>
</dbReference>
<dbReference type="InterPro" id="IPR051616">
    <property type="entry name" value="Cul2-RING_E3_ligase_SR"/>
</dbReference>
<evidence type="ECO:0000256" key="1">
    <source>
        <dbReference type="SAM" id="Phobius"/>
    </source>
</evidence>
<dbReference type="PANTHER" id="PTHR46224:SF6">
    <property type="entry name" value="ANKYRIN REPEAT FAMILY PROTEIN"/>
    <property type="match status" value="1"/>
</dbReference>
<dbReference type="Pfam" id="PF12796">
    <property type="entry name" value="Ank_2"/>
    <property type="match status" value="1"/>
</dbReference>
<dbReference type="PANTHER" id="PTHR46224">
    <property type="entry name" value="ANKYRIN REPEAT FAMILY PROTEIN"/>
    <property type="match status" value="1"/>
</dbReference>
<dbReference type="InterPro" id="IPR036770">
    <property type="entry name" value="Ankyrin_rpt-contain_sf"/>
</dbReference>
<evidence type="ECO:0000313" key="2">
    <source>
        <dbReference type="EMBL" id="ARE67531.1"/>
    </source>
</evidence>